<evidence type="ECO:0000313" key="1">
    <source>
        <dbReference type="EMBL" id="RNA05965.1"/>
    </source>
</evidence>
<dbReference type="AlphaFoldDB" id="A0A3M7Q4T2"/>
<sequence>MTSLIRFLSPQNSFFFAPFFFKSSFEKKLFKYLINETYQYNYYQILCISRDTYLTSSSNNILTYFLMKRHTEVRCHMALTGTIILDDALKIENKQYKTFFLFWHQSNQAINCNDRKVSTYYIPPDL</sequence>
<comment type="caution">
    <text evidence="1">The sequence shown here is derived from an EMBL/GenBank/DDBJ whole genome shotgun (WGS) entry which is preliminary data.</text>
</comment>
<name>A0A3M7Q4T2_BRAPC</name>
<dbReference type="Proteomes" id="UP000276133">
    <property type="component" value="Unassembled WGS sequence"/>
</dbReference>
<gene>
    <name evidence="1" type="ORF">BpHYR1_052407</name>
</gene>
<keyword evidence="2" id="KW-1185">Reference proteome</keyword>
<accession>A0A3M7Q4T2</accession>
<organism evidence="1 2">
    <name type="scientific">Brachionus plicatilis</name>
    <name type="common">Marine rotifer</name>
    <name type="synonym">Brachionus muelleri</name>
    <dbReference type="NCBI Taxonomy" id="10195"/>
    <lineage>
        <taxon>Eukaryota</taxon>
        <taxon>Metazoa</taxon>
        <taxon>Spiralia</taxon>
        <taxon>Gnathifera</taxon>
        <taxon>Rotifera</taxon>
        <taxon>Eurotatoria</taxon>
        <taxon>Monogononta</taxon>
        <taxon>Pseudotrocha</taxon>
        <taxon>Ploima</taxon>
        <taxon>Brachionidae</taxon>
        <taxon>Brachionus</taxon>
    </lineage>
</organism>
<protein>
    <submittedName>
        <fullName evidence="1">Uncharacterized protein</fullName>
    </submittedName>
</protein>
<evidence type="ECO:0000313" key="2">
    <source>
        <dbReference type="Proteomes" id="UP000276133"/>
    </source>
</evidence>
<dbReference type="EMBL" id="REGN01007549">
    <property type="protein sequence ID" value="RNA05965.1"/>
    <property type="molecule type" value="Genomic_DNA"/>
</dbReference>
<reference evidence="1 2" key="1">
    <citation type="journal article" date="2018" name="Sci. Rep.">
        <title>Genomic signatures of local adaptation to the degree of environmental predictability in rotifers.</title>
        <authorList>
            <person name="Franch-Gras L."/>
            <person name="Hahn C."/>
            <person name="Garcia-Roger E.M."/>
            <person name="Carmona M.J."/>
            <person name="Serra M."/>
            <person name="Gomez A."/>
        </authorList>
    </citation>
    <scope>NUCLEOTIDE SEQUENCE [LARGE SCALE GENOMIC DNA]</scope>
    <source>
        <strain evidence="1">HYR1</strain>
    </source>
</reference>
<proteinExistence type="predicted"/>